<dbReference type="PIRSF" id="PIRSF021505">
    <property type="entry name" value="O_gly_hdrol"/>
    <property type="match status" value="1"/>
</dbReference>
<evidence type="ECO:0000313" key="1">
    <source>
        <dbReference type="EMBL" id="AHF16900.1"/>
    </source>
</evidence>
<dbReference type="InterPro" id="IPR008928">
    <property type="entry name" value="6-hairpin_glycosidase_sf"/>
</dbReference>
<protein>
    <submittedName>
        <fullName evidence="1">Hydrolase</fullName>
    </submittedName>
</protein>
<dbReference type="EMBL" id="CP007035">
    <property type="protein sequence ID" value="AHF16900.1"/>
    <property type="molecule type" value="Genomic_DNA"/>
</dbReference>
<dbReference type="InterPro" id="IPR053169">
    <property type="entry name" value="MUG_Protein"/>
</dbReference>
<dbReference type="GO" id="GO:0016787">
    <property type="term" value="F:hydrolase activity"/>
    <property type="evidence" value="ECO:0007669"/>
    <property type="project" value="UniProtKB-KW"/>
</dbReference>
<dbReference type="PANTHER" id="PTHR47791">
    <property type="entry name" value="MEIOTICALLY UP-REGULATED GENE 191 PROTEIN"/>
    <property type="match status" value="1"/>
</dbReference>
<dbReference type="OrthoDB" id="2505409at2"/>
<gene>
    <name evidence="1" type="ORF">NIASO_20340</name>
</gene>
<dbReference type="KEGG" id="nso:NIASO_20340"/>
<dbReference type="Proteomes" id="UP000003586">
    <property type="component" value="Chromosome"/>
</dbReference>
<evidence type="ECO:0000313" key="2">
    <source>
        <dbReference type="Proteomes" id="UP000003586"/>
    </source>
</evidence>
<keyword evidence="2" id="KW-1185">Reference proteome</keyword>
<dbReference type="HOGENOM" id="CLU_028686_4_0_10"/>
<dbReference type="InterPro" id="IPR014512">
    <property type="entry name" value="O_gly_hydro"/>
</dbReference>
<organism evidence="1 2">
    <name type="scientific">Niabella soli DSM 19437</name>
    <dbReference type="NCBI Taxonomy" id="929713"/>
    <lineage>
        <taxon>Bacteria</taxon>
        <taxon>Pseudomonadati</taxon>
        <taxon>Bacteroidota</taxon>
        <taxon>Chitinophagia</taxon>
        <taxon>Chitinophagales</taxon>
        <taxon>Chitinophagaceae</taxon>
        <taxon>Niabella</taxon>
    </lineage>
</organism>
<proteinExistence type="predicted"/>
<dbReference type="InterPro" id="IPR005198">
    <property type="entry name" value="Glyco_hydro_76"/>
</dbReference>
<dbReference type="GO" id="GO:0005975">
    <property type="term" value="P:carbohydrate metabolic process"/>
    <property type="evidence" value="ECO:0007669"/>
    <property type="project" value="InterPro"/>
</dbReference>
<dbReference type="AlphaFoldDB" id="W0F1F9"/>
<keyword evidence="1" id="KW-0378">Hydrolase</keyword>
<dbReference type="STRING" id="929713.NIASO_20340"/>
<reference evidence="1 2" key="1">
    <citation type="submission" date="2013-12" db="EMBL/GenBank/DDBJ databases">
        <authorList>
            <consortium name="DOE Joint Genome Institute"/>
            <person name="Eisen J."/>
            <person name="Huntemann M."/>
            <person name="Han J."/>
            <person name="Chen A."/>
            <person name="Kyrpides N."/>
            <person name="Mavromatis K."/>
            <person name="Markowitz V."/>
            <person name="Palaniappan K."/>
            <person name="Ivanova N."/>
            <person name="Schaumberg A."/>
            <person name="Pati A."/>
            <person name="Liolios K."/>
            <person name="Nordberg H.P."/>
            <person name="Cantor M.N."/>
            <person name="Hua S.X."/>
            <person name="Woyke T."/>
        </authorList>
    </citation>
    <scope>NUCLEOTIDE SEQUENCE [LARGE SCALE GENOMIC DNA]</scope>
    <source>
        <strain evidence="2">DSM 19437</strain>
    </source>
</reference>
<dbReference type="eggNOG" id="COG4833">
    <property type="taxonomic scope" value="Bacteria"/>
</dbReference>
<dbReference type="PANTHER" id="PTHR47791:SF4">
    <property type="entry name" value="(PUTATIVE SECRETED PROTEIN)-RELATED"/>
    <property type="match status" value="1"/>
</dbReference>
<sequence>MIPMQMKRLFFFLAFTWIVSGGNAQKMDYAQEYRQLSDSIQRYFYKAGNDFYKEQLPAAPNERQASYLWPLCALFEAYQVGGALNGDFKNFDHVATIIKKYHTDKSPAPGFASFPPVYGGGDRFYDDNQWIGITAMNQYGRTHDKTWLALGAEIYNFMMTGADTVSGGGLYWQEGVKKTKNTCSNGPGILLALQLYNATKDQKYLNTAMGLYTWVTTRLISPEGLFYDNLRMKDGTIDTHLYSYNTGTMLQAAIFLYEITKDEKYLREAKKTANAAASYFLAEGKFRDNYWFNAVLLRALEQLLQYDKNTWYLQLFQKAVNRAAAEKDIHGFWGAATTKNLVPQGGMLEILGRLALLRKQGVL</sequence>
<accession>W0F1F9</accession>
<name>W0F1F9_9BACT</name>
<dbReference type="Pfam" id="PF03663">
    <property type="entry name" value="Glyco_hydro_76"/>
    <property type="match status" value="1"/>
</dbReference>
<dbReference type="SUPFAM" id="SSF48208">
    <property type="entry name" value="Six-hairpin glycosidases"/>
    <property type="match status" value="1"/>
</dbReference>
<dbReference type="Gene3D" id="1.50.10.20">
    <property type="match status" value="1"/>
</dbReference>